<dbReference type="EMBL" id="CP010835">
    <property type="protein sequence ID" value="AMM55018.1"/>
    <property type="molecule type" value="Genomic_DNA"/>
</dbReference>
<dbReference type="Proteomes" id="UP000070587">
    <property type="component" value="Chromosome"/>
</dbReference>
<reference evidence="3" key="1">
    <citation type="submission" date="2015-02" db="EMBL/GenBank/DDBJ databases">
        <title>Pyrococcus kukulkanii sp. nov., a novel hyperthermophilic archaeon isolated from a deep-sea hydrothermal vent at the Guaymas Basin.</title>
        <authorList>
            <person name="Oger P.M."/>
            <person name="Callac N."/>
            <person name="Jebbar M."/>
            <person name="Godfroy A."/>
        </authorList>
    </citation>
    <scope>NUCLEOTIDE SEQUENCE [LARGE SCALE GENOMIC DNA]</scope>
    <source>
        <strain evidence="3">NCB100</strain>
    </source>
</reference>
<proteinExistence type="predicted"/>
<sequence>MNFLEVFMLSLIPTFEGRYAVVYGLGKGYPLAETVIASITGVILLSFILPIMLPLIDKVMLSLENSRLFLSKVARLYLVYIEKTRKKAKPYVEKWGLIGLTIFVAIPLPGTGVWTGALAAYIFGMDRKIAIPALILGGIISIGITALPTLGLLKI</sequence>
<organism evidence="2 3">
    <name type="scientific">Pyrococcus kukulkanii</name>
    <dbReference type="NCBI Taxonomy" id="1609559"/>
    <lineage>
        <taxon>Archaea</taxon>
        <taxon>Methanobacteriati</taxon>
        <taxon>Methanobacteriota</taxon>
        <taxon>Thermococci</taxon>
        <taxon>Thermococcales</taxon>
        <taxon>Thermococcaceae</taxon>
        <taxon>Pyrococcus</taxon>
    </lineage>
</organism>
<dbReference type="OrthoDB" id="116567at2157"/>
<reference evidence="2 3" key="2">
    <citation type="journal article" date="2016" name="Int. J. Syst. Evol. Microbiol.">
        <title>Pyrococcus kukulkanii sp. nov., a hyperthermophilic, piezophilic archaeon isolated from a deep-sea hydrothermal vent.</title>
        <authorList>
            <person name="Callac N."/>
            <person name="Oger P."/>
            <person name="Lesongeur F."/>
            <person name="Rattray J.E."/>
            <person name="Vannier P."/>
            <person name="Michoud G."/>
            <person name="Beauverger M."/>
            <person name="Gayet N."/>
            <person name="Rouxel O."/>
            <person name="Jebbar M."/>
            <person name="Godfroy A."/>
        </authorList>
    </citation>
    <scope>NUCLEOTIDE SEQUENCE [LARGE SCALE GENOMIC DNA]</scope>
    <source>
        <strain evidence="2 3">NCB100</strain>
    </source>
</reference>
<dbReference type="PATRIC" id="fig|1609559.3.peg.1783"/>
<evidence type="ECO:0000313" key="2">
    <source>
        <dbReference type="EMBL" id="AMM55018.1"/>
    </source>
</evidence>
<dbReference type="STRING" id="1609559.TQ32_08545"/>
<gene>
    <name evidence="2" type="ORF">TQ32_08545</name>
</gene>
<dbReference type="PANTHER" id="PTHR36007:SF2">
    <property type="entry name" value="TRANSPORT PROTEIN-RELATED"/>
    <property type="match status" value="1"/>
</dbReference>
<dbReference type="Pfam" id="PF06695">
    <property type="entry name" value="Sm_multidrug_ex"/>
    <property type="match status" value="1"/>
</dbReference>
<dbReference type="GeneID" id="28491881"/>
<dbReference type="AlphaFoldDB" id="A0A127BCG5"/>
<dbReference type="KEGG" id="pyc:TQ32_08545"/>
<evidence type="ECO:0000313" key="3">
    <source>
        <dbReference type="Proteomes" id="UP000070587"/>
    </source>
</evidence>
<feature type="transmembrane region" description="Helical" evidence="1">
    <location>
        <begin position="95"/>
        <end position="123"/>
    </location>
</feature>
<keyword evidence="1" id="KW-0812">Transmembrane</keyword>
<dbReference type="RefSeq" id="WP_068324802.1">
    <property type="nucleotide sequence ID" value="NZ_CP010835.1"/>
</dbReference>
<accession>A0A127BCG5</accession>
<dbReference type="InterPro" id="IPR009577">
    <property type="entry name" value="Sm_multidrug_ex"/>
</dbReference>
<feature type="transmembrane region" description="Helical" evidence="1">
    <location>
        <begin position="129"/>
        <end position="153"/>
    </location>
</feature>
<feature type="transmembrane region" description="Helical" evidence="1">
    <location>
        <begin position="35"/>
        <end position="56"/>
    </location>
</feature>
<evidence type="ECO:0000256" key="1">
    <source>
        <dbReference type="SAM" id="Phobius"/>
    </source>
</evidence>
<dbReference type="PANTHER" id="PTHR36007">
    <property type="entry name" value="TRANSPORT PROTEIN-RELATED"/>
    <property type="match status" value="1"/>
</dbReference>
<name>A0A127BCG5_9EURY</name>
<keyword evidence="1" id="KW-1133">Transmembrane helix</keyword>
<protein>
    <submittedName>
        <fullName evidence="2">Ligand-binding protein SH3</fullName>
    </submittedName>
</protein>
<keyword evidence="1" id="KW-0472">Membrane</keyword>